<name>A0A9K3HT07_HELAN</name>
<evidence type="ECO:0000313" key="1">
    <source>
        <dbReference type="EMBL" id="KAF5783570.1"/>
    </source>
</evidence>
<protein>
    <submittedName>
        <fullName evidence="1">Uncharacterized protein</fullName>
    </submittedName>
</protein>
<proteinExistence type="predicted"/>
<keyword evidence="2" id="KW-1185">Reference proteome</keyword>
<evidence type="ECO:0000313" key="2">
    <source>
        <dbReference type="Proteomes" id="UP000215914"/>
    </source>
</evidence>
<dbReference type="EMBL" id="MNCJ02000326">
    <property type="protein sequence ID" value="KAF5783570.1"/>
    <property type="molecule type" value="Genomic_DNA"/>
</dbReference>
<reference evidence="1" key="1">
    <citation type="journal article" date="2017" name="Nature">
        <title>The sunflower genome provides insights into oil metabolism, flowering and Asterid evolution.</title>
        <authorList>
            <person name="Badouin H."/>
            <person name="Gouzy J."/>
            <person name="Grassa C.J."/>
            <person name="Murat F."/>
            <person name="Staton S.E."/>
            <person name="Cottret L."/>
            <person name="Lelandais-Briere C."/>
            <person name="Owens G.L."/>
            <person name="Carrere S."/>
            <person name="Mayjonade B."/>
            <person name="Legrand L."/>
            <person name="Gill N."/>
            <person name="Kane N.C."/>
            <person name="Bowers J.E."/>
            <person name="Hubner S."/>
            <person name="Bellec A."/>
            <person name="Berard A."/>
            <person name="Berges H."/>
            <person name="Blanchet N."/>
            <person name="Boniface M.C."/>
            <person name="Brunel D."/>
            <person name="Catrice O."/>
            <person name="Chaidir N."/>
            <person name="Claudel C."/>
            <person name="Donnadieu C."/>
            <person name="Faraut T."/>
            <person name="Fievet G."/>
            <person name="Helmstetter N."/>
            <person name="King M."/>
            <person name="Knapp S.J."/>
            <person name="Lai Z."/>
            <person name="Le Paslier M.C."/>
            <person name="Lippi Y."/>
            <person name="Lorenzon L."/>
            <person name="Mandel J.R."/>
            <person name="Marage G."/>
            <person name="Marchand G."/>
            <person name="Marquand E."/>
            <person name="Bret-Mestries E."/>
            <person name="Morien E."/>
            <person name="Nambeesan S."/>
            <person name="Nguyen T."/>
            <person name="Pegot-Espagnet P."/>
            <person name="Pouilly N."/>
            <person name="Raftis F."/>
            <person name="Sallet E."/>
            <person name="Schiex T."/>
            <person name="Thomas J."/>
            <person name="Vandecasteele C."/>
            <person name="Vares D."/>
            <person name="Vear F."/>
            <person name="Vautrin S."/>
            <person name="Crespi M."/>
            <person name="Mangin B."/>
            <person name="Burke J.M."/>
            <person name="Salse J."/>
            <person name="Munos S."/>
            <person name="Vincourt P."/>
            <person name="Rieseberg L.H."/>
            <person name="Langlade N.B."/>
        </authorList>
    </citation>
    <scope>NUCLEOTIDE SEQUENCE</scope>
    <source>
        <tissue evidence="1">Leaves</tissue>
    </source>
</reference>
<organism evidence="1 2">
    <name type="scientific">Helianthus annuus</name>
    <name type="common">Common sunflower</name>
    <dbReference type="NCBI Taxonomy" id="4232"/>
    <lineage>
        <taxon>Eukaryota</taxon>
        <taxon>Viridiplantae</taxon>
        <taxon>Streptophyta</taxon>
        <taxon>Embryophyta</taxon>
        <taxon>Tracheophyta</taxon>
        <taxon>Spermatophyta</taxon>
        <taxon>Magnoliopsida</taxon>
        <taxon>eudicotyledons</taxon>
        <taxon>Gunneridae</taxon>
        <taxon>Pentapetalae</taxon>
        <taxon>asterids</taxon>
        <taxon>campanulids</taxon>
        <taxon>Asterales</taxon>
        <taxon>Asteraceae</taxon>
        <taxon>Asteroideae</taxon>
        <taxon>Heliantheae alliance</taxon>
        <taxon>Heliantheae</taxon>
        <taxon>Helianthus</taxon>
    </lineage>
</organism>
<sequence>MAVPPEPHNRGGKILIWVFGSTPDNPVRCGFGSTGQAGQNGSVGSVRVQSKKVNSRTSGQRLRFGFVSWSDGSVQFDSVNRVNSAGQLGQPVYISTRRVVKILWRNSFHYSYTFMFLHVKNELEPIGENTVKL</sequence>
<dbReference type="Proteomes" id="UP000215914">
    <property type="component" value="Unassembled WGS sequence"/>
</dbReference>
<reference evidence="1" key="2">
    <citation type="submission" date="2020-06" db="EMBL/GenBank/DDBJ databases">
        <title>Helianthus annuus Genome sequencing and assembly Release 2.</title>
        <authorList>
            <person name="Gouzy J."/>
            <person name="Langlade N."/>
            <person name="Munos S."/>
        </authorList>
    </citation>
    <scope>NUCLEOTIDE SEQUENCE</scope>
    <source>
        <tissue evidence="1">Leaves</tissue>
    </source>
</reference>
<dbReference type="Gramene" id="mRNA:HanXRQr2_Chr11g0509451">
    <property type="protein sequence ID" value="CDS:HanXRQr2_Chr11g0509451.1"/>
    <property type="gene ID" value="HanXRQr2_Chr11g0509451"/>
</dbReference>
<dbReference type="AlphaFoldDB" id="A0A9K3HT07"/>
<comment type="caution">
    <text evidence="1">The sequence shown here is derived from an EMBL/GenBank/DDBJ whole genome shotgun (WGS) entry which is preliminary data.</text>
</comment>
<gene>
    <name evidence="1" type="ORF">HanXRQr2_Chr11g0509451</name>
</gene>
<accession>A0A9K3HT07</accession>